<feature type="domain" description="Prepilin peptidase A24 N-terminal" evidence="9">
    <location>
        <begin position="14"/>
        <end position="97"/>
    </location>
</feature>
<feature type="transmembrane region" description="Helical" evidence="7">
    <location>
        <begin position="235"/>
        <end position="257"/>
    </location>
</feature>
<evidence type="ECO:0000259" key="9">
    <source>
        <dbReference type="Pfam" id="PF06750"/>
    </source>
</evidence>
<dbReference type="Proteomes" id="UP000178764">
    <property type="component" value="Unassembled WGS sequence"/>
</dbReference>
<dbReference type="InterPro" id="IPR050882">
    <property type="entry name" value="Prepilin_peptidase/N-MTase"/>
</dbReference>
<feature type="transmembrane region" description="Helical" evidence="7">
    <location>
        <begin position="103"/>
        <end position="122"/>
    </location>
</feature>
<feature type="transmembrane region" description="Helical" evidence="7">
    <location>
        <begin position="205"/>
        <end position="223"/>
    </location>
</feature>
<dbReference type="GO" id="GO:0004190">
    <property type="term" value="F:aspartic-type endopeptidase activity"/>
    <property type="evidence" value="ECO:0007669"/>
    <property type="project" value="InterPro"/>
</dbReference>
<evidence type="ECO:0000256" key="3">
    <source>
        <dbReference type="ARBA" id="ARBA00022475"/>
    </source>
</evidence>
<dbReference type="Pfam" id="PF06750">
    <property type="entry name" value="A24_N_bact"/>
    <property type="match status" value="1"/>
</dbReference>
<feature type="transmembrane region" description="Helical" evidence="7">
    <location>
        <begin position="155"/>
        <end position="174"/>
    </location>
</feature>
<gene>
    <name evidence="10" type="ORF">A2V71_04265</name>
</gene>
<evidence type="ECO:0000256" key="6">
    <source>
        <dbReference type="ARBA" id="ARBA00023136"/>
    </source>
</evidence>
<evidence type="ECO:0000256" key="2">
    <source>
        <dbReference type="ARBA" id="ARBA00005801"/>
    </source>
</evidence>
<organism evidence="10 11">
    <name type="scientific">Candidatus Berkelbacteria bacterium RBG_13_40_8</name>
    <dbReference type="NCBI Taxonomy" id="1797467"/>
    <lineage>
        <taxon>Bacteria</taxon>
        <taxon>Candidatus Berkelbacteria</taxon>
    </lineage>
</organism>
<comment type="subcellular location">
    <subcellularLocation>
        <location evidence="1">Cell membrane</location>
        <topology evidence="1">Multi-pass membrane protein</topology>
    </subcellularLocation>
</comment>
<comment type="similarity">
    <text evidence="2">Belongs to the peptidase A24 family.</text>
</comment>
<feature type="domain" description="Prepilin type IV endopeptidase peptidase" evidence="8">
    <location>
        <begin position="108"/>
        <end position="218"/>
    </location>
</feature>
<comment type="caution">
    <text evidence="10">The sequence shown here is derived from an EMBL/GenBank/DDBJ whole genome shotgun (WGS) entry which is preliminary data.</text>
</comment>
<name>A0A1F5DNJ5_9BACT</name>
<keyword evidence="3" id="KW-1003">Cell membrane</keyword>
<dbReference type="PANTHER" id="PTHR30487">
    <property type="entry name" value="TYPE 4 PREPILIN-LIKE PROTEINS LEADER PEPTIDE-PROCESSING ENZYME"/>
    <property type="match status" value="1"/>
</dbReference>
<evidence type="ECO:0000259" key="8">
    <source>
        <dbReference type="Pfam" id="PF01478"/>
    </source>
</evidence>
<evidence type="ECO:0000313" key="10">
    <source>
        <dbReference type="EMBL" id="OGD56728.1"/>
    </source>
</evidence>
<keyword evidence="6 7" id="KW-0472">Membrane</keyword>
<dbReference type="Gene3D" id="1.20.120.1220">
    <property type="match status" value="1"/>
</dbReference>
<dbReference type="PANTHER" id="PTHR30487:SF0">
    <property type="entry name" value="PREPILIN LEADER PEPTIDASE_N-METHYLTRANSFERASE-RELATED"/>
    <property type="match status" value="1"/>
</dbReference>
<dbReference type="InterPro" id="IPR000045">
    <property type="entry name" value="Prepilin_IV_endopep_pep"/>
</dbReference>
<reference evidence="10 11" key="1">
    <citation type="journal article" date="2016" name="Nat. Commun.">
        <title>Thousands of microbial genomes shed light on interconnected biogeochemical processes in an aquifer system.</title>
        <authorList>
            <person name="Anantharaman K."/>
            <person name="Brown C.T."/>
            <person name="Hug L.A."/>
            <person name="Sharon I."/>
            <person name="Castelle C.J."/>
            <person name="Probst A.J."/>
            <person name="Thomas B.C."/>
            <person name="Singh A."/>
            <person name="Wilkins M.J."/>
            <person name="Karaoz U."/>
            <person name="Brodie E.L."/>
            <person name="Williams K.H."/>
            <person name="Hubbard S.S."/>
            <person name="Banfield J.F."/>
        </authorList>
    </citation>
    <scope>NUCLEOTIDE SEQUENCE [LARGE SCALE GENOMIC DNA]</scope>
</reference>
<evidence type="ECO:0000313" key="11">
    <source>
        <dbReference type="Proteomes" id="UP000178764"/>
    </source>
</evidence>
<proteinExistence type="inferred from homology"/>
<evidence type="ECO:0000256" key="7">
    <source>
        <dbReference type="SAM" id="Phobius"/>
    </source>
</evidence>
<evidence type="ECO:0000256" key="4">
    <source>
        <dbReference type="ARBA" id="ARBA00022692"/>
    </source>
</evidence>
<evidence type="ECO:0008006" key="12">
    <source>
        <dbReference type="Google" id="ProtNLM"/>
    </source>
</evidence>
<sequence length="262" mass="29216">MNIATICNYIIAVLLGLAVGSLLNVIIFRFDDLKSILTTRSHCPKCKRQLTWYELIPFFSYLVLWGKCRTCKKPISIQYPLVEVGTGLIFALLFWKFGFSWELIPYVLISSILIIIFVYDILHYLIADILVWIAIGIWVIWLAVDYLVIGHQLSVISNSIYGGLGLGGFLAILVVASREKWMGAGDIKLGFLLGAMISWPNVLVGGFAAFSLGSIVGLVLIGVRKKTMKDRVPFAPFLIAGMFLALFLGDKLMNWYLEGLGL</sequence>
<dbReference type="GO" id="GO:0006465">
    <property type="term" value="P:signal peptide processing"/>
    <property type="evidence" value="ECO:0007669"/>
    <property type="project" value="TreeGrafter"/>
</dbReference>
<keyword evidence="4 7" id="KW-0812">Transmembrane</keyword>
<evidence type="ECO:0000256" key="5">
    <source>
        <dbReference type="ARBA" id="ARBA00022989"/>
    </source>
</evidence>
<protein>
    <recommendedName>
        <fullName evidence="12">Prepilin peptidase</fullName>
    </recommendedName>
</protein>
<evidence type="ECO:0000256" key="1">
    <source>
        <dbReference type="ARBA" id="ARBA00004651"/>
    </source>
</evidence>
<dbReference type="InterPro" id="IPR010627">
    <property type="entry name" value="Prepilin_pept_A24_N"/>
</dbReference>
<accession>A0A1F5DNJ5</accession>
<dbReference type="EMBL" id="MEZT01000014">
    <property type="protein sequence ID" value="OGD56728.1"/>
    <property type="molecule type" value="Genomic_DNA"/>
</dbReference>
<dbReference type="Pfam" id="PF01478">
    <property type="entry name" value="Peptidase_A24"/>
    <property type="match status" value="1"/>
</dbReference>
<dbReference type="GO" id="GO:0005886">
    <property type="term" value="C:plasma membrane"/>
    <property type="evidence" value="ECO:0007669"/>
    <property type="project" value="UniProtKB-SubCell"/>
</dbReference>
<feature type="transmembrane region" description="Helical" evidence="7">
    <location>
        <begin position="50"/>
        <end position="67"/>
    </location>
</feature>
<feature type="transmembrane region" description="Helical" evidence="7">
    <location>
        <begin position="7"/>
        <end position="30"/>
    </location>
</feature>
<dbReference type="AlphaFoldDB" id="A0A1F5DNJ5"/>
<feature type="transmembrane region" description="Helical" evidence="7">
    <location>
        <begin position="129"/>
        <end position="149"/>
    </location>
</feature>
<keyword evidence="5 7" id="KW-1133">Transmembrane helix</keyword>